<dbReference type="OrthoDB" id="5103340at2759"/>
<dbReference type="InterPro" id="IPR010285">
    <property type="entry name" value="DNA_helicase_pif1-like_DEAD"/>
</dbReference>
<keyword evidence="1" id="KW-0547">Nucleotide-binding</keyword>
<dbReference type="Pfam" id="PF05970">
    <property type="entry name" value="PIF1"/>
    <property type="match status" value="1"/>
</dbReference>
<dbReference type="GO" id="GO:0006281">
    <property type="term" value="P:DNA repair"/>
    <property type="evidence" value="ECO:0007669"/>
    <property type="project" value="UniProtKB-KW"/>
</dbReference>
<dbReference type="PANTHER" id="PTHR47642">
    <property type="entry name" value="ATP-DEPENDENT DNA HELICASE"/>
    <property type="match status" value="1"/>
</dbReference>
<dbReference type="EC" id="5.6.2.3" evidence="1"/>
<dbReference type="GO" id="GO:0006310">
    <property type="term" value="P:DNA recombination"/>
    <property type="evidence" value="ECO:0007669"/>
    <property type="project" value="UniProtKB-KW"/>
</dbReference>
<dbReference type="GO" id="GO:0005524">
    <property type="term" value="F:ATP binding"/>
    <property type="evidence" value="ECO:0007669"/>
    <property type="project" value="UniProtKB-KW"/>
</dbReference>
<keyword evidence="1" id="KW-0067">ATP-binding</keyword>
<gene>
    <name evidence="3" type="ORF">CHGG_08171</name>
</gene>
<dbReference type="GeneID" id="4393174"/>
<feature type="domain" description="DNA helicase Pif1-like DEAD-box helicase" evidence="2">
    <location>
        <begin position="9"/>
        <end position="113"/>
    </location>
</feature>
<keyword evidence="1" id="KW-0347">Helicase</keyword>
<dbReference type="InParanoid" id="Q2GV33"/>
<name>Q2GV33_CHAGB</name>
<dbReference type="GO" id="GO:0043139">
    <property type="term" value="F:5'-3' DNA helicase activity"/>
    <property type="evidence" value="ECO:0007669"/>
    <property type="project" value="UniProtKB-EC"/>
</dbReference>
<evidence type="ECO:0000259" key="2">
    <source>
        <dbReference type="Pfam" id="PF05970"/>
    </source>
</evidence>
<dbReference type="AlphaFoldDB" id="Q2GV33"/>
<keyword evidence="1" id="KW-0227">DNA damage</keyword>
<organism evidence="3 4">
    <name type="scientific">Chaetomium globosum (strain ATCC 6205 / CBS 148.51 / DSM 1962 / NBRC 6347 / NRRL 1970)</name>
    <name type="common">Soil fungus</name>
    <dbReference type="NCBI Taxonomy" id="306901"/>
    <lineage>
        <taxon>Eukaryota</taxon>
        <taxon>Fungi</taxon>
        <taxon>Dikarya</taxon>
        <taxon>Ascomycota</taxon>
        <taxon>Pezizomycotina</taxon>
        <taxon>Sordariomycetes</taxon>
        <taxon>Sordariomycetidae</taxon>
        <taxon>Sordariales</taxon>
        <taxon>Chaetomiaceae</taxon>
        <taxon>Chaetomium</taxon>
    </lineage>
</organism>
<evidence type="ECO:0000313" key="3">
    <source>
        <dbReference type="EMBL" id="EAQ86918.1"/>
    </source>
</evidence>
<dbReference type="eggNOG" id="KOG0987">
    <property type="taxonomic scope" value="Eukaryota"/>
</dbReference>
<keyword evidence="1" id="KW-0378">Hydrolase</keyword>
<dbReference type="GO" id="GO:0016887">
    <property type="term" value="F:ATP hydrolysis activity"/>
    <property type="evidence" value="ECO:0007669"/>
    <property type="project" value="RHEA"/>
</dbReference>
<dbReference type="HOGENOM" id="CLU_001248_0_0_1"/>
<dbReference type="EMBL" id="CH408033">
    <property type="protein sequence ID" value="EAQ86918.1"/>
    <property type="molecule type" value="Genomic_DNA"/>
</dbReference>
<dbReference type="InterPro" id="IPR027417">
    <property type="entry name" value="P-loop_NTPase"/>
</dbReference>
<dbReference type="GO" id="GO:0000723">
    <property type="term" value="P:telomere maintenance"/>
    <property type="evidence" value="ECO:0007669"/>
    <property type="project" value="InterPro"/>
</dbReference>
<dbReference type="Proteomes" id="UP000001056">
    <property type="component" value="Unassembled WGS sequence"/>
</dbReference>
<dbReference type="STRING" id="306901.Q2GV33"/>
<keyword evidence="1" id="KW-0233">DNA recombination</keyword>
<dbReference type="InterPro" id="IPR051055">
    <property type="entry name" value="PIF1_helicase"/>
</dbReference>
<evidence type="ECO:0000313" key="4">
    <source>
        <dbReference type="Proteomes" id="UP000001056"/>
    </source>
</evidence>
<proteinExistence type="inferred from homology"/>
<dbReference type="Gene3D" id="3.40.50.300">
    <property type="entry name" value="P-loop containing nucleotide triphosphate hydrolases"/>
    <property type="match status" value="1"/>
</dbReference>
<keyword evidence="4" id="KW-1185">Reference proteome</keyword>
<dbReference type="SUPFAM" id="SSF52540">
    <property type="entry name" value="P-loop containing nucleoside triphosphate hydrolases"/>
    <property type="match status" value="1"/>
</dbReference>
<keyword evidence="1" id="KW-0234">DNA repair</keyword>
<dbReference type="RefSeq" id="XP_001225827.1">
    <property type="nucleotide sequence ID" value="XM_001225826.1"/>
</dbReference>
<comment type="cofactor">
    <cofactor evidence="1">
        <name>Mg(2+)</name>
        <dbReference type="ChEBI" id="CHEBI:18420"/>
    </cofactor>
</comment>
<reference evidence="4" key="1">
    <citation type="journal article" date="2015" name="Genome Announc.">
        <title>Draft genome sequence of the cellulolytic fungus Chaetomium globosum.</title>
        <authorList>
            <person name="Cuomo C.A."/>
            <person name="Untereiner W.A."/>
            <person name="Ma L.-J."/>
            <person name="Grabherr M."/>
            <person name="Birren B.W."/>
        </authorList>
    </citation>
    <scope>NUCLEOTIDE SEQUENCE [LARGE SCALE GENOMIC DNA]</scope>
    <source>
        <strain evidence="4">ATCC 6205 / CBS 148.51 / DSM 1962 / NBRC 6347 / NRRL 1970</strain>
    </source>
</reference>
<comment type="similarity">
    <text evidence="1">Belongs to the helicase family.</text>
</comment>
<comment type="catalytic activity">
    <reaction evidence="1">
        <text>ATP + H2O = ADP + phosphate + H(+)</text>
        <dbReference type="Rhea" id="RHEA:13065"/>
        <dbReference type="ChEBI" id="CHEBI:15377"/>
        <dbReference type="ChEBI" id="CHEBI:15378"/>
        <dbReference type="ChEBI" id="CHEBI:30616"/>
        <dbReference type="ChEBI" id="CHEBI:43474"/>
        <dbReference type="ChEBI" id="CHEBI:456216"/>
        <dbReference type="EC" id="5.6.2.3"/>
    </reaction>
</comment>
<accession>Q2GV33</accession>
<protein>
    <recommendedName>
        <fullName evidence="1">ATP-dependent DNA helicase</fullName>
        <ecNumber evidence="1">5.6.2.3</ecNumber>
    </recommendedName>
</protein>
<dbReference type="VEuPathDB" id="FungiDB:CHGG_08171"/>
<sequence>MFRLKDGLHTLLLTGASGNAAALIGGVTLHSATNIGFEGKNEVARNISEEEKLRWKNMVMLIVDEISQVGGLTLAAVDSRLRQYRDDQHRPFGGIPTVMFFGDFFQFDPVLQTSLLLPTPRDRSGQRPESAARHLAAHKLFLQFTTVVILREQVRAAGCPRLRGFLRRLRNGEQTEQDFQRLSQRLYTPSCKSSFVDGLRAITPLNQDRWDLNMAAVIQWARAHGKHISIFVAKHDTESGKRLRVEELGDVLRHGDDSQLPTPGLFFYAQGMPVAVTRNQFVGLKVVNGAPFMAVDIFPDLAFGTIALTSDVTLHLGPPVAVLLHSDDSADLIPGLPNGTILVKSKTVAIPSQMRGKEGRWRGKPGFRWVTHRTGPLCTPAFAMTDQKSQGKQFSDVLVNLKGVHSSGTATRPSFMSLYVQLSRAQSWDGLHLFRKPASSDFIEPKNVLDKDMRDAILKLERQGEKTRRRFEQDHRHEPWFQEWDAMAESVQATEAADEEAVASL</sequence>
<evidence type="ECO:0000256" key="1">
    <source>
        <dbReference type="RuleBase" id="RU363044"/>
    </source>
</evidence>